<dbReference type="InterPro" id="IPR050731">
    <property type="entry name" value="HRD1_E3_ubiq-ligases"/>
</dbReference>
<evidence type="ECO:0000256" key="3">
    <source>
        <dbReference type="ARBA" id="ARBA00022833"/>
    </source>
</evidence>
<dbReference type="InParanoid" id="A0A672MWZ3"/>
<name>A0A672MWZ3_SINGR</name>
<reference evidence="7" key="1">
    <citation type="submission" date="2025-08" db="UniProtKB">
        <authorList>
            <consortium name="Ensembl"/>
        </authorList>
    </citation>
    <scope>IDENTIFICATION</scope>
</reference>
<feature type="compositionally biased region" description="Polar residues" evidence="5">
    <location>
        <begin position="35"/>
        <end position="48"/>
    </location>
</feature>
<evidence type="ECO:0000259" key="6">
    <source>
        <dbReference type="PROSITE" id="PS50089"/>
    </source>
</evidence>
<keyword evidence="8" id="KW-1185">Reference proteome</keyword>
<feature type="domain" description="RING-type" evidence="6">
    <location>
        <begin position="5"/>
        <end position="32"/>
    </location>
</feature>
<accession>A0A672MWZ3</accession>
<dbReference type="AlphaFoldDB" id="A0A672MWZ3"/>
<protein>
    <recommendedName>
        <fullName evidence="6">RING-type domain-containing protein</fullName>
    </recommendedName>
</protein>
<feature type="compositionally biased region" description="Polar residues" evidence="5">
    <location>
        <begin position="70"/>
        <end position="88"/>
    </location>
</feature>
<dbReference type="GO" id="GO:0008270">
    <property type="term" value="F:zinc ion binding"/>
    <property type="evidence" value="ECO:0007669"/>
    <property type="project" value="UniProtKB-KW"/>
</dbReference>
<evidence type="ECO:0000256" key="1">
    <source>
        <dbReference type="ARBA" id="ARBA00022723"/>
    </source>
</evidence>
<dbReference type="GO" id="GO:0043161">
    <property type="term" value="P:proteasome-mediated ubiquitin-dependent protein catabolic process"/>
    <property type="evidence" value="ECO:0007669"/>
    <property type="project" value="TreeGrafter"/>
</dbReference>
<evidence type="ECO:0000313" key="8">
    <source>
        <dbReference type="Proteomes" id="UP000472262"/>
    </source>
</evidence>
<proteinExistence type="predicted"/>
<dbReference type="Proteomes" id="UP000472262">
    <property type="component" value="Unassembled WGS sequence"/>
</dbReference>
<keyword evidence="3" id="KW-0862">Zinc</keyword>
<dbReference type="GO" id="GO:0012505">
    <property type="term" value="C:endomembrane system"/>
    <property type="evidence" value="ECO:0007669"/>
    <property type="project" value="TreeGrafter"/>
</dbReference>
<evidence type="ECO:0000256" key="4">
    <source>
        <dbReference type="PROSITE-ProRule" id="PRU00175"/>
    </source>
</evidence>
<dbReference type="PANTHER" id="PTHR22763">
    <property type="entry name" value="RING ZINC FINGER PROTEIN"/>
    <property type="match status" value="1"/>
</dbReference>
<organism evidence="7 8">
    <name type="scientific">Sinocyclocheilus grahami</name>
    <name type="common">Dianchi golden-line fish</name>
    <name type="synonym">Barbus grahami</name>
    <dbReference type="NCBI Taxonomy" id="75366"/>
    <lineage>
        <taxon>Eukaryota</taxon>
        <taxon>Metazoa</taxon>
        <taxon>Chordata</taxon>
        <taxon>Craniata</taxon>
        <taxon>Vertebrata</taxon>
        <taxon>Euteleostomi</taxon>
        <taxon>Actinopterygii</taxon>
        <taxon>Neopterygii</taxon>
        <taxon>Teleostei</taxon>
        <taxon>Ostariophysi</taxon>
        <taxon>Cypriniformes</taxon>
        <taxon>Cyprinidae</taxon>
        <taxon>Cyprininae</taxon>
        <taxon>Sinocyclocheilus</taxon>
    </lineage>
</organism>
<dbReference type="Ensembl" id="ENSSGRT00000044844.1">
    <property type="protein sequence ID" value="ENSSGRP00000041853.1"/>
    <property type="gene ID" value="ENSSGRG00000022714.1"/>
</dbReference>
<evidence type="ECO:0000313" key="7">
    <source>
        <dbReference type="Ensembl" id="ENSSGRP00000041853.1"/>
    </source>
</evidence>
<evidence type="ECO:0000256" key="5">
    <source>
        <dbReference type="SAM" id="MobiDB-lite"/>
    </source>
</evidence>
<sequence>MTSAVITPCSHLFHAGCLKKWLYVQETCPLCHNQLKGSSQPGSSTQDALPQEPPIQPAGDLDPSTHPESDSTLQVPQQDDTPLTSASDLTAGLKDGGDTTACFSQS</sequence>
<dbReference type="GO" id="GO:0061630">
    <property type="term" value="F:ubiquitin protein ligase activity"/>
    <property type="evidence" value="ECO:0007669"/>
    <property type="project" value="TreeGrafter"/>
</dbReference>
<keyword evidence="1" id="KW-0479">Metal-binding</keyword>
<keyword evidence="2 4" id="KW-0863">Zinc-finger</keyword>
<evidence type="ECO:0000256" key="2">
    <source>
        <dbReference type="ARBA" id="ARBA00022771"/>
    </source>
</evidence>
<reference evidence="7" key="2">
    <citation type="submission" date="2025-09" db="UniProtKB">
        <authorList>
            <consortium name="Ensembl"/>
        </authorList>
    </citation>
    <scope>IDENTIFICATION</scope>
</reference>
<dbReference type="Gene3D" id="3.30.40.10">
    <property type="entry name" value="Zinc/RING finger domain, C3HC4 (zinc finger)"/>
    <property type="match status" value="1"/>
</dbReference>
<dbReference type="GO" id="GO:0036503">
    <property type="term" value="P:ERAD pathway"/>
    <property type="evidence" value="ECO:0007669"/>
    <property type="project" value="TreeGrafter"/>
</dbReference>
<feature type="region of interest" description="Disordered" evidence="5">
    <location>
        <begin position="34"/>
        <end position="106"/>
    </location>
</feature>
<dbReference type="SUPFAM" id="SSF57850">
    <property type="entry name" value="RING/U-box"/>
    <property type="match status" value="1"/>
</dbReference>
<dbReference type="PROSITE" id="PS50089">
    <property type="entry name" value="ZF_RING_2"/>
    <property type="match status" value="1"/>
</dbReference>
<dbReference type="Pfam" id="PF13639">
    <property type="entry name" value="zf-RING_2"/>
    <property type="match status" value="1"/>
</dbReference>
<dbReference type="InterPro" id="IPR013083">
    <property type="entry name" value="Znf_RING/FYVE/PHD"/>
</dbReference>
<dbReference type="InterPro" id="IPR001841">
    <property type="entry name" value="Znf_RING"/>
</dbReference>
<dbReference type="PANTHER" id="PTHR22763:SF167">
    <property type="entry name" value="RING FINGER PROTEIN 145"/>
    <property type="match status" value="1"/>
</dbReference>